<dbReference type="Proteomes" id="UP000085678">
    <property type="component" value="Unplaced"/>
</dbReference>
<proteinExistence type="predicted"/>
<dbReference type="InterPro" id="IPR003780">
    <property type="entry name" value="COX15/CtaA_fam"/>
</dbReference>
<keyword evidence="9 12" id="KW-0472">Membrane</keyword>
<evidence type="ECO:0000256" key="9">
    <source>
        <dbReference type="ARBA" id="ARBA00023136"/>
    </source>
</evidence>
<evidence type="ECO:0000256" key="1">
    <source>
        <dbReference type="ARBA" id="ARBA00001970"/>
    </source>
</evidence>
<accession>A0A1S3JHD0</accession>
<feature type="transmembrane region" description="Helical" evidence="12">
    <location>
        <begin position="178"/>
        <end position="196"/>
    </location>
</feature>
<name>A0A1S3JHD0_LINAN</name>
<evidence type="ECO:0000256" key="11">
    <source>
        <dbReference type="ARBA" id="ARBA00048044"/>
    </source>
</evidence>
<dbReference type="GeneID" id="106173096"/>
<keyword evidence="7" id="KW-0408">Iron</keyword>
<protein>
    <submittedName>
        <fullName evidence="14">Cytochrome c oxidase assembly protein COX15 homolog</fullName>
    </submittedName>
</protein>
<dbReference type="PANTHER" id="PTHR23289:SF2">
    <property type="entry name" value="CYTOCHROME C OXIDASE ASSEMBLY PROTEIN COX15 HOMOLOG"/>
    <property type="match status" value="1"/>
</dbReference>
<dbReference type="PANTHER" id="PTHR23289">
    <property type="entry name" value="CYTOCHROME C OXIDASE ASSEMBLY PROTEIN COX15"/>
    <property type="match status" value="1"/>
</dbReference>
<comment type="pathway">
    <text evidence="10">Porphyrin-containing compound metabolism; heme A biosynthesis; heme A from heme O: step 1/1.</text>
</comment>
<comment type="cofactor">
    <cofactor evidence="1">
        <name>heme b</name>
        <dbReference type="ChEBI" id="CHEBI:60344"/>
    </cofactor>
</comment>
<organism evidence="13 14">
    <name type="scientific">Lingula anatina</name>
    <name type="common">Brachiopod</name>
    <name type="synonym">Lingula unguis</name>
    <dbReference type="NCBI Taxonomy" id="7574"/>
    <lineage>
        <taxon>Eukaryota</taxon>
        <taxon>Metazoa</taxon>
        <taxon>Spiralia</taxon>
        <taxon>Lophotrochozoa</taxon>
        <taxon>Brachiopoda</taxon>
        <taxon>Linguliformea</taxon>
        <taxon>Lingulata</taxon>
        <taxon>Lingulida</taxon>
        <taxon>Linguloidea</taxon>
        <taxon>Lingulidae</taxon>
        <taxon>Lingula</taxon>
    </lineage>
</organism>
<feature type="transmembrane region" description="Helical" evidence="12">
    <location>
        <begin position="293"/>
        <end position="315"/>
    </location>
</feature>
<reference evidence="14" key="1">
    <citation type="submission" date="2025-08" db="UniProtKB">
        <authorList>
            <consortium name="RefSeq"/>
        </authorList>
    </citation>
    <scope>IDENTIFICATION</scope>
    <source>
        <tissue evidence="14">Gonads</tissue>
    </source>
</reference>
<evidence type="ECO:0000256" key="2">
    <source>
        <dbReference type="ARBA" id="ARBA00004141"/>
    </source>
</evidence>
<dbReference type="GO" id="GO:0006784">
    <property type="term" value="P:heme A biosynthetic process"/>
    <property type="evidence" value="ECO:0007669"/>
    <property type="project" value="InterPro"/>
</dbReference>
<evidence type="ECO:0000256" key="5">
    <source>
        <dbReference type="ARBA" id="ARBA00022989"/>
    </source>
</evidence>
<keyword evidence="6" id="KW-0560">Oxidoreductase</keyword>
<evidence type="ECO:0000256" key="8">
    <source>
        <dbReference type="ARBA" id="ARBA00023133"/>
    </source>
</evidence>
<dbReference type="GO" id="GO:0005743">
    <property type="term" value="C:mitochondrial inner membrane"/>
    <property type="evidence" value="ECO:0007669"/>
    <property type="project" value="TreeGrafter"/>
</dbReference>
<comment type="catalytic activity">
    <reaction evidence="11">
        <text>Fe(II)-heme o + 2 A + H2O = Fe(II)-heme a + 2 AH2</text>
        <dbReference type="Rhea" id="RHEA:63388"/>
        <dbReference type="ChEBI" id="CHEBI:13193"/>
        <dbReference type="ChEBI" id="CHEBI:15377"/>
        <dbReference type="ChEBI" id="CHEBI:17499"/>
        <dbReference type="ChEBI" id="CHEBI:60530"/>
        <dbReference type="ChEBI" id="CHEBI:61715"/>
        <dbReference type="EC" id="1.17.99.9"/>
    </reaction>
    <physiologicalReaction direction="left-to-right" evidence="11">
        <dbReference type="Rhea" id="RHEA:63389"/>
    </physiologicalReaction>
</comment>
<evidence type="ECO:0000256" key="12">
    <source>
        <dbReference type="SAM" id="Phobius"/>
    </source>
</evidence>
<dbReference type="InParanoid" id="A0A1S3JHD0"/>
<feature type="transmembrane region" description="Helical" evidence="12">
    <location>
        <begin position="91"/>
        <end position="111"/>
    </location>
</feature>
<keyword evidence="5 12" id="KW-1133">Transmembrane helix</keyword>
<keyword evidence="4" id="KW-0479">Metal-binding</keyword>
<dbReference type="STRING" id="7574.A0A1S3JHD0"/>
<dbReference type="OrthoDB" id="1726137at2759"/>
<keyword evidence="3 12" id="KW-0812">Transmembrane</keyword>
<keyword evidence="13" id="KW-1185">Reference proteome</keyword>
<keyword evidence="8" id="KW-0350">Heme biosynthesis</keyword>
<feature type="transmembrane region" description="Helical" evidence="12">
    <location>
        <begin position="247"/>
        <end position="266"/>
    </location>
</feature>
<dbReference type="Pfam" id="PF02628">
    <property type="entry name" value="COX15-CtaA"/>
    <property type="match status" value="1"/>
</dbReference>
<evidence type="ECO:0000313" key="13">
    <source>
        <dbReference type="Proteomes" id="UP000085678"/>
    </source>
</evidence>
<dbReference type="GO" id="GO:0120547">
    <property type="term" value="F:heme A synthase activity"/>
    <property type="evidence" value="ECO:0007669"/>
    <property type="project" value="UniProtKB-EC"/>
</dbReference>
<evidence type="ECO:0000313" key="14">
    <source>
        <dbReference type="RefSeq" id="XP_013409546.1"/>
    </source>
</evidence>
<comment type="subcellular location">
    <subcellularLocation>
        <location evidence="2">Membrane</location>
        <topology evidence="2">Multi-pass membrane protein</topology>
    </subcellularLocation>
</comment>
<feature type="transmembrane region" description="Helical" evidence="12">
    <location>
        <begin position="208"/>
        <end position="226"/>
    </location>
</feature>
<dbReference type="RefSeq" id="XP_013409546.1">
    <property type="nucleotide sequence ID" value="XM_013554092.1"/>
</dbReference>
<dbReference type="GO" id="GO:0046872">
    <property type="term" value="F:metal ion binding"/>
    <property type="evidence" value="ECO:0007669"/>
    <property type="project" value="UniProtKB-KW"/>
</dbReference>
<gene>
    <name evidence="14" type="primary">LOC106173096</name>
</gene>
<sequence>MFRCCILRVPAVPRSSNTPFLVAPQLRNAIKQPSYGTCRFSTLMSKQCRSLRQSTQLSSLQFLRRTGTSSVNSTVKQGLADGLSDRARKAVGWWLFGCAGMCFGAVALGGVTRLTESGLSMVDWKLFGRPPPRSSAEWEEEFNKYKAFPEYQYHVAEKGEMSLGEFKFIWLMEYTHRMWGRTIGVVFLLPAIFFWSKGWITKPMKPRIGIYGGLLLFQGLLGWYMVKSGLKEKKDPNWIPRVSQYRLASHLGSAFILYSLFLWGSLSHLLTPQMVSGAIPGLRKLQGLAHANLALIFLTAMSGAFVAGLDAGLVYNSWPKMADKWIPDDILAQSPKWKNIFENATTVQFNHRHLGELTATSITLFWLMSRKVPLPPRARLAMNALFGMAMIQVSLGITTLLTYVPTHLAATHQSGSLVLLSIGIWLMQELKRLPK</sequence>
<dbReference type="GO" id="GO:0016653">
    <property type="term" value="F:oxidoreductase activity, acting on NAD(P)H, heme protein as acceptor"/>
    <property type="evidence" value="ECO:0007669"/>
    <property type="project" value="TreeGrafter"/>
</dbReference>
<evidence type="ECO:0000256" key="3">
    <source>
        <dbReference type="ARBA" id="ARBA00022692"/>
    </source>
</evidence>
<dbReference type="InterPro" id="IPR023754">
    <property type="entry name" value="HemeA_Synthase_type2"/>
</dbReference>
<dbReference type="AlphaFoldDB" id="A0A1S3JHD0"/>
<feature type="transmembrane region" description="Helical" evidence="12">
    <location>
        <begin position="380"/>
        <end position="404"/>
    </location>
</feature>
<evidence type="ECO:0000256" key="7">
    <source>
        <dbReference type="ARBA" id="ARBA00023004"/>
    </source>
</evidence>
<dbReference type="FunCoup" id="A0A1S3JHD0">
    <property type="interactions" value="1644"/>
</dbReference>
<dbReference type="KEGG" id="lak:106173096"/>
<evidence type="ECO:0000256" key="4">
    <source>
        <dbReference type="ARBA" id="ARBA00022723"/>
    </source>
</evidence>
<evidence type="ECO:0000256" key="6">
    <source>
        <dbReference type="ARBA" id="ARBA00023002"/>
    </source>
</evidence>
<evidence type="ECO:0000256" key="10">
    <source>
        <dbReference type="ARBA" id="ARBA00044501"/>
    </source>
</evidence>